<evidence type="ECO:0000313" key="14">
    <source>
        <dbReference type="Proteomes" id="UP001178288"/>
    </source>
</evidence>
<feature type="active site" description="Proton acceptor" evidence="7">
    <location>
        <position position="63"/>
    </location>
</feature>
<dbReference type="SUPFAM" id="SSF56601">
    <property type="entry name" value="beta-lactamase/transpeptidase-like"/>
    <property type="match status" value="1"/>
</dbReference>
<keyword evidence="3 13" id="KW-0378">Hydrolase</keyword>
<keyword evidence="10" id="KW-1133">Transmembrane helix</keyword>
<dbReference type="GO" id="GO:0009252">
    <property type="term" value="P:peptidoglycan biosynthetic process"/>
    <property type="evidence" value="ECO:0007669"/>
    <property type="project" value="UniProtKB-KW"/>
</dbReference>
<keyword evidence="6" id="KW-0961">Cell wall biogenesis/degradation</keyword>
<evidence type="ECO:0000256" key="10">
    <source>
        <dbReference type="SAM" id="Phobius"/>
    </source>
</evidence>
<dbReference type="KEGG" id="nnv:QNH39_16480"/>
<evidence type="ECO:0000256" key="7">
    <source>
        <dbReference type="PIRSR" id="PIRSR618044-1"/>
    </source>
</evidence>
<dbReference type="Proteomes" id="UP001178288">
    <property type="component" value="Chromosome"/>
</dbReference>
<keyword evidence="10" id="KW-0472">Membrane</keyword>
<dbReference type="EC" id="3.4.-.-" evidence="13"/>
<dbReference type="GO" id="GO:0009002">
    <property type="term" value="F:serine-type D-Ala-D-Ala carboxypeptidase activity"/>
    <property type="evidence" value="ECO:0007669"/>
    <property type="project" value="InterPro"/>
</dbReference>
<evidence type="ECO:0000256" key="5">
    <source>
        <dbReference type="ARBA" id="ARBA00022984"/>
    </source>
</evidence>
<feature type="signal peptide" evidence="11">
    <location>
        <begin position="1"/>
        <end position="23"/>
    </location>
</feature>
<keyword evidence="5" id="KW-0573">Peptidoglycan synthesis</keyword>
<keyword evidence="10" id="KW-0812">Transmembrane</keyword>
<proteinExistence type="inferred from homology"/>
<dbReference type="InterPro" id="IPR012338">
    <property type="entry name" value="Beta-lactam/transpept-like"/>
</dbReference>
<dbReference type="GO" id="GO:0006508">
    <property type="term" value="P:proteolysis"/>
    <property type="evidence" value="ECO:0007669"/>
    <property type="project" value="InterPro"/>
</dbReference>
<keyword evidence="13" id="KW-0645">Protease</keyword>
<dbReference type="Gene3D" id="3.40.710.10">
    <property type="entry name" value="DD-peptidase/beta-lactamase superfamily"/>
    <property type="match status" value="1"/>
</dbReference>
<evidence type="ECO:0000256" key="4">
    <source>
        <dbReference type="ARBA" id="ARBA00022960"/>
    </source>
</evidence>
<feature type="chain" id="PRO_5041744081" evidence="11">
    <location>
        <begin position="24"/>
        <end position="389"/>
    </location>
</feature>
<gene>
    <name evidence="13" type="ORF">QNH39_16480</name>
</gene>
<dbReference type="PANTHER" id="PTHR21581">
    <property type="entry name" value="D-ALANYL-D-ALANINE CARBOXYPEPTIDASE"/>
    <property type="match status" value="1"/>
</dbReference>
<dbReference type="Pfam" id="PF00768">
    <property type="entry name" value="Peptidase_S11"/>
    <property type="match status" value="1"/>
</dbReference>
<evidence type="ECO:0000256" key="1">
    <source>
        <dbReference type="ARBA" id="ARBA00007164"/>
    </source>
</evidence>
<protein>
    <submittedName>
        <fullName evidence="13">D-alanyl-D-alanine carboxypeptidase family protein</fullName>
        <ecNumber evidence="13">3.4.-.-</ecNumber>
    </submittedName>
</protein>
<feature type="binding site" evidence="8">
    <location>
        <position position="224"/>
    </location>
    <ligand>
        <name>substrate</name>
    </ligand>
</feature>
<dbReference type="InterPro" id="IPR018044">
    <property type="entry name" value="Peptidase_S11"/>
</dbReference>
<evidence type="ECO:0000256" key="11">
    <source>
        <dbReference type="SAM" id="SignalP"/>
    </source>
</evidence>
<feature type="transmembrane region" description="Helical" evidence="10">
    <location>
        <begin position="360"/>
        <end position="381"/>
    </location>
</feature>
<dbReference type="PRINTS" id="PR00725">
    <property type="entry name" value="DADACBPTASE1"/>
</dbReference>
<keyword evidence="4" id="KW-0133">Cell shape</keyword>
<dbReference type="GO" id="GO:0008360">
    <property type="term" value="P:regulation of cell shape"/>
    <property type="evidence" value="ECO:0007669"/>
    <property type="project" value="UniProtKB-KW"/>
</dbReference>
<accession>A0AA95MIF8</accession>
<evidence type="ECO:0000256" key="2">
    <source>
        <dbReference type="ARBA" id="ARBA00022729"/>
    </source>
</evidence>
<keyword evidence="14" id="KW-1185">Reference proteome</keyword>
<dbReference type="EMBL" id="CP126114">
    <property type="protein sequence ID" value="WHY84256.1"/>
    <property type="molecule type" value="Genomic_DNA"/>
</dbReference>
<keyword evidence="2 11" id="KW-0732">Signal</keyword>
<reference evidence="13" key="1">
    <citation type="submission" date="2023-05" db="EMBL/GenBank/DDBJ databases">
        <title>Comparative genomics of Bacillaceae isolates and their secondary metabolite potential.</title>
        <authorList>
            <person name="Song L."/>
            <person name="Nielsen L.J."/>
            <person name="Mohite O."/>
            <person name="Xu X."/>
            <person name="Weber T."/>
            <person name="Kovacs A.T."/>
        </authorList>
    </citation>
    <scope>NUCLEOTIDE SEQUENCE</scope>
    <source>
        <strain evidence="13">XLM17</strain>
    </source>
</reference>
<dbReference type="GO" id="GO:0071555">
    <property type="term" value="P:cell wall organization"/>
    <property type="evidence" value="ECO:0007669"/>
    <property type="project" value="UniProtKB-KW"/>
</dbReference>
<name>A0AA95MIF8_9BACI</name>
<dbReference type="RefSeq" id="WP_066088759.1">
    <property type="nucleotide sequence ID" value="NZ_CP126114.1"/>
</dbReference>
<evidence type="ECO:0000259" key="12">
    <source>
        <dbReference type="Pfam" id="PF00768"/>
    </source>
</evidence>
<evidence type="ECO:0000313" key="13">
    <source>
        <dbReference type="EMBL" id="WHY84256.1"/>
    </source>
</evidence>
<sequence>MNKFISLLSVVLLLLTNQLTANAAENQQLALKSEGAVLLDSDTGAVLYAKNAEEKMYPASTTKIATAIYAIEKGNLDSIVTVSANAVNQDGTRVYLNEGEQVPLKKLIQGMLINSGNDAAVAIAEYMDGTVEQFAEHLNEYLKTTIGVKNTHFINPNGLFDENHYTTAMDLALMTNYAIKNPVFSEIFGTKKLEWEGQSWKTTLFTHHRMLKGELPYEGITGGKTGYTTEAKQTLATTADNGKIRLTAVVLKSEQKIEKYSDTALLLDYGFKDYQHGTIKQGEIFKTDNKEFYPENDTLFTENVDGCIKNLDSNGILSIENKNGQVIQSIQLKYNEPPKPKVAAKKMEEKPIEKESKQPLLQVNVIFGFMIIAFVGIFIGIRKKMNSKY</sequence>
<evidence type="ECO:0000256" key="3">
    <source>
        <dbReference type="ARBA" id="ARBA00022801"/>
    </source>
</evidence>
<keyword evidence="13" id="KW-0121">Carboxypeptidase</keyword>
<comment type="similarity">
    <text evidence="1 9">Belongs to the peptidase S11 family.</text>
</comment>
<evidence type="ECO:0000256" key="9">
    <source>
        <dbReference type="RuleBase" id="RU004016"/>
    </source>
</evidence>
<dbReference type="InterPro" id="IPR001967">
    <property type="entry name" value="Peptidase_S11_N"/>
</dbReference>
<feature type="domain" description="Peptidase S11 D-alanyl-D-alanine carboxypeptidase A N-terminal" evidence="12">
    <location>
        <begin position="26"/>
        <end position="253"/>
    </location>
</feature>
<dbReference type="AlphaFoldDB" id="A0AA95MIF8"/>
<feature type="active site" description="Acyl-ester intermediate" evidence="7">
    <location>
        <position position="60"/>
    </location>
</feature>
<organism evidence="13 14">
    <name type="scientific">Neobacillus novalis</name>
    <dbReference type="NCBI Taxonomy" id="220687"/>
    <lineage>
        <taxon>Bacteria</taxon>
        <taxon>Bacillati</taxon>
        <taxon>Bacillota</taxon>
        <taxon>Bacilli</taxon>
        <taxon>Bacillales</taxon>
        <taxon>Bacillaceae</taxon>
        <taxon>Neobacillus</taxon>
    </lineage>
</organism>
<dbReference type="PANTHER" id="PTHR21581:SF33">
    <property type="entry name" value="D-ALANYL-D-ALANINE CARBOXYPEPTIDASE DACB"/>
    <property type="match status" value="1"/>
</dbReference>
<feature type="active site" evidence="7">
    <location>
        <position position="115"/>
    </location>
</feature>
<evidence type="ECO:0000256" key="8">
    <source>
        <dbReference type="PIRSR" id="PIRSR618044-2"/>
    </source>
</evidence>
<evidence type="ECO:0000256" key="6">
    <source>
        <dbReference type="ARBA" id="ARBA00023316"/>
    </source>
</evidence>